<dbReference type="HOGENOM" id="CLU_3290970_0_0_4"/>
<dbReference type="Proteomes" id="UP000004088">
    <property type="component" value="Unassembled WGS sequence"/>
</dbReference>
<proteinExistence type="predicted"/>
<dbReference type="AlphaFoldDB" id="F0F284"/>
<dbReference type="EMBL" id="AEWV01000042">
    <property type="protein sequence ID" value="EGC16384.1"/>
    <property type="molecule type" value="Genomic_DNA"/>
</dbReference>
<reference evidence="1 2" key="1">
    <citation type="submission" date="2011-01" db="EMBL/GenBank/DDBJ databases">
        <authorList>
            <person name="Muzny D."/>
            <person name="Qin X."/>
            <person name="Deng J."/>
            <person name="Jiang H."/>
            <person name="Liu Y."/>
            <person name="Qu J."/>
            <person name="Song X.-Z."/>
            <person name="Zhang L."/>
            <person name="Thornton R."/>
            <person name="Coyle M."/>
            <person name="Francisco L."/>
            <person name="Jackson L."/>
            <person name="Javaid M."/>
            <person name="Korchina V."/>
            <person name="Kovar C."/>
            <person name="Mata R."/>
            <person name="Mathew T."/>
            <person name="Ngo R."/>
            <person name="Nguyen L."/>
            <person name="Nguyen N."/>
            <person name="Okwuonu G."/>
            <person name="Ongeri F."/>
            <person name="Pham C."/>
            <person name="Simmons D."/>
            <person name="Wilczek-Boney K."/>
            <person name="Hale W."/>
            <person name="Jakkamsetti A."/>
            <person name="Pham P."/>
            <person name="Ruth R."/>
            <person name="San Lucas F."/>
            <person name="Warren J."/>
            <person name="Zhang J."/>
            <person name="Zhao Z."/>
            <person name="Zhou C."/>
            <person name="Zhu D."/>
            <person name="Lee S."/>
            <person name="Bess C."/>
            <person name="Blankenburg K."/>
            <person name="Forbes L."/>
            <person name="Fu Q."/>
            <person name="Gubbala S."/>
            <person name="Hirani K."/>
            <person name="Jayaseelan J.C."/>
            <person name="Lara F."/>
            <person name="Munidasa M."/>
            <person name="Palculict T."/>
            <person name="Patil S."/>
            <person name="Pu L.-L."/>
            <person name="Saada N."/>
            <person name="Tang L."/>
            <person name="Weissenberger G."/>
            <person name="Zhu Y."/>
            <person name="Hemphill L."/>
            <person name="Shang Y."/>
            <person name="Youmans B."/>
            <person name="Ayvaz T."/>
            <person name="Ross M."/>
            <person name="Santibanez J."/>
            <person name="Aqrawi P."/>
            <person name="Gross S."/>
            <person name="Joshi V."/>
            <person name="Fowler G."/>
            <person name="Nazareth L."/>
            <person name="Reid J."/>
            <person name="Worley K."/>
            <person name="Petrosino J."/>
            <person name="Highlander S."/>
            <person name="Gibbs R."/>
        </authorList>
    </citation>
    <scope>NUCLEOTIDE SEQUENCE [LARGE SCALE GENOMIC DNA]</scope>
    <source>
        <strain evidence="1 2">ATCC 33394</strain>
    </source>
</reference>
<protein>
    <submittedName>
        <fullName evidence="1">Uncharacterized protein</fullName>
    </submittedName>
</protein>
<accession>F0F284</accession>
<organism evidence="1 2">
    <name type="scientific">Kingella denitrificans ATCC 33394</name>
    <dbReference type="NCBI Taxonomy" id="888741"/>
    <lineage>
        <taxon>Bacteria</taxon>
        <taxon>Pseudomonadati</taxon>
        <taxon>Pseudomonadota</taxon>
        <taxon>Betaproteobacteria</taxon>
        <taxon>Neisseriales</taxon>
        <taxon>Neisseriaceae</taxon>
        <taxon>Kingella</taxon>
    </lineage>
</organism>
<evidence type="ECO:0000313" key="2">
    <source>
        <dbReference type="Proteomes" id="UP000004088"/>
    </source>
</evidence>
<sequence>MIFNVKNNLRQPAHPLLQKPYTAILQKKHLARFPFCCTSS</sequence>
<comment type="caution">
    <text evidence="1">The sequence shown here is derived from an EMBL/GenBank/DDBJ whole genome shotgun (WGS) entry which is preliminary data.</text>
</comment>
<dbReference type="STRING" id="888741.HMPREF9098_2219"/>
<evidence type="ECO:0000313" key="1">
    <source>
        <dbReference type="EMBL" id="EGC16384.1"/>
    </source>
</evidence>
<name>F0F284_9NEIS</name>
<gene>
    <name evidence="1" type="ORF">HMPREF9098_2219</name>
</gene>
<keyword evidence="2" id="KW-1185">Reference proteome</keyword>